<keyword evidence="1" id="KW-0732">Signal</keyword>
<dbReference type="EMBL" id="FQTW01000033">
    <property type="protein sequence ID" value="SHF05222.1"/>
    <property type="molecule type" value="Genomic_DNA"/>
</dbReference>
<dbReference type="AlphaFoldDB" id="A0A1M4YI67"/>
<evidence type="ECO:0000313" key="2">
    <source>
        <dbReference type="EMBL" id="SHF05222.1"/>
    </source>
</evidence>
<dbReference type="Proteomes" id="UP000184462">
    <property type="component" value="Unassembled WGS sequence"/>
</dbReference>
<dbReference type="OrthoDB" id="9842340at2"/>
<feature type="chain" id="PRO_5013155173" description="TonB protein C-terminal" evidence="1">
    <location>
        <begin position="22"/>
        <end position="163"/>
    </location>
</feature>
<feature type="signal peptide" evidence="1">
    <location>
        <begin position="1"/>
        <end position="21"/>
    </location>
</feature>
<keyword evidence="3" id="KW-1185">Reference proteome</keyword>
<name>A0A1M4YI67_9FLAO</name>
<evidence type="ECO:0008006" key="4">
    <source>
        <dbReference type="Google" id="ProtNLM"/>
    </source>
</evidence>
<evidence type="ECO:0000256" key="1">
    <source>
        <dbReference type="SAM" id="SignalP"/>
    </source>
</evidence>
<reference evidence="2 3" key="1">
    <citation type="submission" date="2016-11" db="EMBL/GenBank/DDBJ databases">
        <authorList>
            <person name="Jaros S."/>
            <person name="Januszkiewicz K."/>
            <person name="Wedrychowicz H."/>
        </authorList>
    </citation>
    <scope>NUCLEOTIDE SEQUENCE [LARGE SCALE GENOMIC DNA]</scope>
    <source>
        <strain evidence="2 3">DSM 25661</strain>
    </source>
</reference>
<organism evidence="2 3">
    <name type="scientific">Psychroflexus salarius</name>
    <dbReference type="NCBI Taxonomy" id="1155689"/>
    <lineage>
        <taxon>Bacteria</taxon>
        <taxon>Pseudomonadati</taxon>
        <taxon>Bacteroidota</taxon>
        <taxon>Flavobacteriia</taxon>
        <taxon>Flavobacteriales</taxon>
        <taxon>Flavobacteriaceae</taxon>
        <taxon>Psychroflexus</taxon>
    </lineage>
</organism>
<evidence type="ECO:0000313" key="3">
    <source>
        <dbReference type="Proteomes" id="UP000184462"/>
    </source>
</evidence>
<dbReference type="RefSeq" id="WP_073193783.1">
    <property type="nucleotide sequence ID" value="NZ_FQTW01000033.1"/>
</dbReference>
<protein>
    <recommendedName>
        <fullName evidence="4">TonB protein C-terminal</fullName>
    </recommendedName>
</protein>
<proteinExistence type="predicted"/>
<accession>A0A1M4YI67</accession>
<sequence>MKITYSTILLLLFSYSTTCFAQKIDSLIYKNDIPKIENPNAKRLDSISEQFNKGLNKLTDQGHTVSTNAIIEPIFYYLKADGNRLSFNEFLKEQFETKSNKFKAFFKVEVEWNGRINSVKLVGYIGNIENIDFISFWNKIKAEPAKKFDIPLKRITTITINKN</sequence>
<gene>
    <name evidence="2" type="ORF">SAMN05444278_1331</name>
</gene>